<dbReference type="RefSeq" id="WP_247198525.1">
    <property type="nucleotide sequence ID" value="NZ_JALKCG010000001.1"/>
</dbReference>
<keyword evidence="8" id="KW-0560">Oxidoreductase</keyword>
<dbReference type="Gene3D" id="1.10.1060.10">
    <property type="entry name" value="Alpha-helical ferredoxin"/>
    <property type="match status" value="1"/>
</dbReference>
<dbReference type="NCBIfam" id="NF008434">
    <property type="entry name" value="PRK11274.1"/>
    <property type="match status" value="1"/>
</dbReference>
<keyword evidence="6" id="KW-0813">Transport</keyword>
<comment type="function">
    <text evidence="6">Component of a complex that catalyzes the oxidation of glycolate to glyoxylate.</text>
</comment>
<keyword evidence="2 6" id="KW-0479">Metal-binding</keyword>
<dbReference type="InterPro" id="IPR017896">
    <property type="entry name" value="4Fe4S_Fe-S-bd"/>
</dbReference>
<accession>A0ABT0DI72</accession>
<feature type="domain" description="4Fe-4S ferredoxin-type" evidence="7">
    <location>
        <begin position="16"/>
        <end position="45"/>
    </location>
</feature>
<comment type="cofactor">
    <cofactor evidence="6">
        <name>[4Fe-4S] cluster</name>
        <dbReference type="ChEBI" id="CHEBI:49883"/>
    </cofactor>
    <text evidence="6">Binds 2 [4Fe-4S] clusters.</text>
</comment>
<keyword evidence="5 6" id="KW-0411">Iron-sulfur</keyword>
<dbReference type="PROSITE" id="PS00198">
    <property type="entry name" value="4FE4S_FER_1"/>
    <property type="match status" value="1"/>
</dbReference>
<comment type="caution">
    <text evidence="8">The sequence shown here is derived from an EMBL/GenBank/DDBJ whole genome shotgun (WGS) entry which is preliminary data.</text>
</comment>
<dbReference type="InterPro" id="IPR017900">
    <property type="entry name" value="4Fe4S_Fe_S_CS"/>
</dbReference>
<dbReference type="PANTHER" id="PTHR32479:SF17">
    <property type="entry name" value="GLYCOLATE OXIDASE IRON-SULFUR SUBUNIT"/>
    <property type="match status" value="1"/>
</dbReference>
<dbReference type="Pfam" id="PF13183">
    <property type="entry name" value="Fer4_8"/>
    <property type="match status" value="1"/>
</dbReference>
<keyword evidence="9" id="KW-1185">Reference proteome</keyword>
<sequence>MQTNFSLAQLADPQTARSEQVLRACVHCGFCTATCPTYVLLGDELDSPRGRIYLIKDMLENDRPATVEVAKHVDRCLSCLSCMSTCPSGVHYMHLIDHARDHVEKTYHRPLMDRLTRALLARVLPNRALFRLAIGGAMLARPFAGLFEAIPGMKPVAAMLRLAPARPATRSANEKVRRFAPQGTRRARVALLDGCAQPVLRPEIDEAAIRLLTRLGVEIVRPVGGGCCGSLTHHMGKEEPALANARANVDAWWREIEGEGGDGQGLDAIIITTSGCGTTIKDYGHMLRSEPAYAERAAKVSALAKDVSEFLAERELPVPVIPAGIRVAYHSACSLQHGQRVRTAPKTLLASVGFTVLEPAEGHLCCGSAGTYNILQPEIAGRLRARKVANIERTDPQIVAAGNIGCMTQIGGGTALPVVHTVELLDWATGGPSPAGLERLSFAVAAE</sequence>
<evidence type="ECO:0000259" key="7">
    <source>
        <dbReference type="PROSITE" id="PS51379"/>
    </source>
</evidence>
<comment type="catalytic activity">
    <reaction evidence="6">
        <text>(R)-lactate + A = pyruvate + AH2</text>
        <dbReference type="Rhea" id="RHEA:15089"/>
        <dbReference type="ChEBI" id="CHEBI:13193"/>
        <dbReference type="ChEBI" id="CHEBI:15361"/>
        <dbReference type="ChEBI" id="CHEBI:16004"/>
        <dbReference type="ChEBI" id="CHEBI:17499"/>
    </reaction>
</comment>
<keyword evidence="6" id="KW-0249">Electron transport</keyword>
<dbReference type="SUPFAM" id="SSF54862">
    <property type="entry name" value="4Fe-4S ferredoxins"/>
    <property type="match status" value="1"/>
</dbReference>
<organism evidence="8 9">
    <name type="scientific">Ancylobacter koreensis</name>
    <dbReference type="NCBI Taxonomy" id="266121"/>
    <lineage>
        <taxon>Bacteria</taxon>
        <taxon>Pseudomonadati</taxon>
        <taxon>Pseudomonadota</taxon>
        <taxon>Alphaproteobacteria</taxon>
        <taxon>Hyphomicrobiales</taxon>
        <taxon>Xanthobacteraceae</taxon>
        <taxon>Ancylobacter</taxon>
    </lineage>
</organism>
<evidence type="ECO:0000256" key="3">
    <source>
        <dbReference type="ARBA" id="ARBA00022737"/>
    </source>
</evidence>
<evidence type="ECO:0000256" key="6">
    <source>
        <dbReference type="PIRNR" id="PIRNR000139"/>
    </source>
</evidence>
<keyword evidence="1 6" id="KW-0004">4Fe-4S</keyword>
<dbReference type="EC" id="1.1.99.14" evidence="6"/>
<dbReference type="PROSITE" id="PS51379">
    <property type="entry name" value="4FE4S_FER_2"/>
    <property type="match status" value="2"/>
</dbReference>
<reference evidence="9" key="1">
    <citation type="submission" date="2023-07" db="EMBL/GenBank/DDBJ databases">
        <title>Ancylobacter moscoviensis sp. nov., facultatively methylotrophic bacteria from activated sludge and the reclassification of Starkeya novella (Starkey 1934) Kelly et al. 2000 as Ancylobacter novellus comb. nov., Starkeya koreensis Im et al. 2006 as Ancylobacter koreensis comb.nov., Angulomicrobium tetraedrale Vasil'eva et al. 1986 as Ancylobacter tetraedralis comb. nov., Angulomicrobium amanitiforme Fritz et al. 2004 as Ancylobacter amanitiformis comb. nov. and Methylorhabdus multivorans Doronina et al. 1996 as Ancylobacter multivorans comb. nov. and emended description of the genus Ancylobacter.</title>
        <authorList>
            <person name="Doronina N."/>
            <person name="Chemodurova A."/>
            <person name="Grouzdev D."/>
            <person name="Koziaeva V."/>
            <person name="Shi W."/>
            <person name="Wu L."/>
            <person name="Kaparullina E."/>
        </authorList>
    </citation>
    <scope>NUCLEOTIDE SEQUENCE [LARGE SCALE GENOMIC DNA]</scope>
    <source>
        <strain evidence="9">Jip08</strain>
    </source>
</reference>
<dbReference type="GO" id="GO:0019154">
    <property type="term" value="F:glycolate dehydrogenase activity"/>
    <property type="evidence" value="ECO:0007669"/>
    <property type="project" value="UniProtKB-EC"/>
</dbReference>
<dbReference type="Pfam" id="PF02754">
    <property type="entry name" value="CCG"/>
    <property type="match status" value="2"/>
</dbReference>
<evidence type="ECO:0000313" key="8">
    <source>
        <dbReference type="EMBL" id="MCK0206884.1"/>
    </source>
</evidence>
<dbReference type="InterPro" id="IPR004017">
    <property type="entry name" value="Cys_rich_dom"/>
</dbReference>
<dbReference type="InterPro" id="IPR009051">
    <property type="entry name" value="Helical_ferredxn"/>
</dbReference>
<dbReference type="InterPro" id="IPR012257">
    <property type="entry name" value="Glc_ox_4Fe-4S"/>
</dbReference>
<comment type="catalytic activity">
    <reaction evidence="6">
        <text>glycolate + A = glyoxylate + AH2</text>
        <dbReference type="Rhea" id="RHEA:21264"/>
        <dbReference type="ChEBI" id="CHEBI:13193"/>
        <dbReference type="ChEBI" id="CHEBI:17499"/>
        <dbReference type="ChEBI" id="CHEBI:29805"/>
        <dbReference type="ChEBI" id="CHEBI:36655"/>
        <dbReference type="EC" id="1.1.99.14"/>
    </reaction>
</comment>
<dbReference type="EMBL" id="JALKCG010000001">
    <property type="protein sequence ID" value="MCK0206884.1"/>
    <property type="molecule type" value="Genomic_DNA"/>
</dbReference>
<proteinExistence type="predicted"/>
<name>A0ABT0DI72_9HYPH</name>
<evidence type="ECO:0000256" key="4">
    <source>
        <dbReference type="ARBA" id="ARBA00023004"/>
    </source>
</evidence>
<dbReference type="PANTHER" id="PTHR32479">
    <property type="entry name" value="GLYCOLATE OXIDASE IRON-SULFUR SUBUNIT"/>
    <property type="match status" value="1"/>
</dbReference>
<protein>
    <recommendedName>
        <fullName evidence="6">Glycolate oxidase iron-sulfur subunit</fullName>
        <ecNumber evidence="6">1.1.99.14</ecNumber>
    </recommendedName>
</protein>
<feature type="domain" description="4Fe-4S ferredoxin-type" evidence="7">
    <location>
        <begin position="67"/>
        <end position="96"/>
    </location>
</feature>
<keyword evidence="4 6" id="KW-0408">Iron</keyword>
<evidence type="ECO:0000256" key="1">
    <source>
        <dbReference type="ARBA" id="ARBA00022485"/>
    </source>
</evidence>
<evidence type="ECO:0000256" key="5">
    <source>
        <dbReference type="ARBA" id="ARBA00023014"/>
    </source>
</evidence>
<dbReference type="Proteomes" id="UP001202867">
    <property type="component" value="Unassembled WGS sequence"/>
</dbReference>
<evidence type="ECO:0000313" key="9">
    <source>
        <dbReference type="Proteomes" id="UP001202867"/>
    </source>
</evidence>
<keyword evidence="3" id="KW-0677">Repeat</keyword>
<dbReference type="PIRSF" id="PIRSF000139">
    <property type="entry name" value="Glc_ox_4Fe-4S"/>
    <property type="match status" value="1"/>
</dbReference>
<gene>
    <name evidence="8" type="primary">glcF</name>
    <name evidence="8" type="ORF">MWN33_02435</name>
</gene>
<evidence type="ECO:0000256" key="2">
    <source>
        <dbReference type="ARBA" id="ARBA00022723"/>
    </source>
</evidence>